<dbReference type="PANTHER" id="PTHR23292:SF6">
    <property type="entry name" value="FI16602P1-RELATED"/>
    <property type="match status" value="1"/>
</dbReference>
<dbReference type="GO" id="GO:0016020">
    <property type="term" value="C:membrane"/>
    <property type="evidence" value="ECO:0007669"/>
    <property type="project" value="UniProtKB-SubCell"/>
</dbReference>
<protein>
    <submittedName>
        <fullName evidence="9">Litaf zinc finger</fullName>
    </submittedName>
</protein>
<comment type="caution">
    <text evidence="9">The sequence shown here is derived from an EMBL/GenBank/DDBJ whole genome shotgun (WGS) entry which is preliminary data.</text>
</comment>
<comment type="similarity">
    <text evidence="2">Belongs to the CDIP1/LITAF family.</text>
</comment>
<evidence type="ECO:0000256" key="6">
    <source>
        <dbReference type="SAM" id="MobiDB-lite"/>
    </source>
</evidence>
<dbReference type="GO" id="GO:0008270">
    <property type="term" value="F:zinc ion binding"/>
    <property type="evidence" value="ECO:0007669"/>
    <property type="project" value="TreeGrafter"/>
</dbReference>
<evidence type="ECO:0000259" key="8">
    <source>
        <dbReference type="PROSITE" id="PS51837"/>
    </source>
</evidence>
<evidence type="ECO:0000256" key="7">
    <source>
        <dbReference type="SAM" id="Phobius"/>
    </source>
</evidence>
<dbReference type="OrthoDB" id="5599753at2759"/>
<dbReference type="InterPro" id="IPR006629">
    <property type="entry name" value="LITAF"/>
</dbReference>
<keyword evidence="10" id="KW-1185">Reference proteome</keyword>
<dbReference type="Proteomes" id="UP000544331">
    <property type="component" value="Unassembled WGS sequence"/>
</dbReference>
<dbReference type="InterPro" id="IPR037519">
    <property type="entry name" value="LITAF_fam"/>
</dbReference>
<keyword evidence="4" id="KW-0862">Zinc</keyword>
<dbReference type="SMART" id="SM00714">
    <property type="entry name" value="LITAF"/>
    <property type="match status" value="1"/>
</dbReference>
<accession>A0A8H5XXH8</accession>
<dbReference type="Pfam" id="PF10601">
    <property type="entry name" value="zf-LITAF-like"/>
    <property type="match status" value="1"/>
</dbReference>
<evidence type="ECO:0000256" key="3">
    <source>
        <dbReference type="ARBA" id="ARBA00022723"/>
    </source>
</evidence>
<evidence type="ECO:0000256" key="5">
    <source>
        <dbReference type="ARBA" id="ARBA00023136"/>
    </source>
</evidence>
<evidence type="ECO:0000313" key="10">
    <source>
        <dbReference type="Proteomes" id="UP000544331"/>
    </source>
</evidence>
<keyword evidence="7" id="KW-0812">Transmembrane</keyword>
<keyword evidence="3" id="KW-0479">Metal-binding</keyword>
<feature type="compositionally biased region" description="Basic and acidic residues" evidence="6">
    <location>
        <begin position="17"/>
        <end position="32"/>
    </location>
</feature>
<sequence>MENPTPNPEHHQHHAHHSLEDDEKKPSSKKSIEFSSPLAKPPVTNSPPAHLKGDGHKDPLELELKGQDLPSVPLDKLKRWSARVVCPSCEVGAMTIRREKSGNVTHLTAVAIFISTIGFWLAWAPYVISGLKNVYHHCGNCGLFLAEYHRSGYTEVFARRGVRTGVNDDK</sequence>
<feature type="region of interest" description="Disordered" evidence="6">
    <location>
        <begin position="1"/>
        <end position="61"/>
    </location>
</feature>
<feature type="compositionally biased region" description="Basic and acidic residues" evidence="6">
    <location>
        <begin position="51"/>
        <end position="61"/>
    </location>
</feature>
<dbReference type="PROSITE" id="PS51837">
    <property type="entry name" value="LITAF"/>
    <property type="match status" value="1"/>
</dbReference>
<evidence type="ECO:0000256" key="1">
    <source>
        <dbReference type="ARBA" id="ARBA00004170"/>
    </source>
</evidence>
<organism evidence="9 10">
    <name type="scientific">Fusarium mundagurra</name>
    <dbReference type="NCBI Taxonomy" id="1567541"/>
    <lineage>
        <taxon>Eukaryota</taxon>
        <taxon>Fungi</taxon>
        <taxon>Dikarya</taxon>
        <taxon>Ascomycota</taxon>
        <taxon>Pezizomycotina</taxon>
        <taxon>Sordariomycetes</taxon>
        <taxon>Hypocreomycetidae</taxon>
        <taxon>Hypocreales</taxon>
        <taxon>Nectriaceae</taxon>
        <taxon>Fusarium</taxon>
        <taxon>Fusarium fujikuroi species complex</taxon>
    </lineage>
</organism>
<keyword evidence="5 7" id="KW-0472">Membrane</keyword>
<feature type="transmembrane region" description="Helical" evidence="7">
    <location>
        <begin position="104"/>
        <end position="123"/>
    </location>
</feature>
<gene>
    <name evidence="9" type="ORF">FMUND_13815</name>
</gene>
<dbReference type="EMBL" id="JAAOAN010000671">
    <property type="protein sequence ID" value="KAF5701629.1"/>
    <property type="molecule type" value="Genomic_DNA"/>
</dbReference>
<proteinExistence type="inferred from homology"/>
<name>A0A8H5XXH8_9HYPO</name>
<feature type="domain" description="LITAF" evidence="8">
    <location>
        <begin position="66"/>
        <end position="150"/>
    </location>
</feature>
<evidence type="ECO:0000256" key="4">
    <source>
        <dbReference type="ARBA" id="ARBA00022833"/>
    </source>
</evidence>
<reference evidence="9 10" key="1">
    <citation type="submission" date="2020-05" db="EMBL/GenBank/DDBJ databases">
        <title>Identification and distribution of gene clusters putatively required for synthesis of sphingolipid metabolism inhibitors in phylogenetically diverse species of the filamentous fungus Fusarium.</title>
        <authorList>
            <person name="Kim H.-S."/>
            <person name="Busman M."/>
            <person name="Brown D.W."/>
            <person name="Divon H."/>
            <person name="Uhlig S."/>
            <person name="Proctor R.H."/>
        </authorList>
    </citation>
    <scope>NUCLEOTIDE SEQUENCE [LARGE SCALE GENOMIC DNA]</scope>
    <source>
        <strain evidence="9 10">NRRL 66235</strain>
    </source>
</reference>
<dbReference type="AlphaFoldDB" id="A0A8H5XXH8"/>
<dbReference type="PANTHER" id="PTHR23292">
    <property type="entry name" value="LIPOPOLYSACCHARIDE-INDUCED TUMOR NECROSIS FACTOR-ALPHA FACTOR"/>
    <property type="match status" value="1"/>
</dbReference>
<evidence type="ECO:0000256" key="2">
    <source>
        <dbReference type="ARBA" id="ARBA00005975"/>
    </source>
</evidence>
<keyword evidence="7" id="KW-1133">Transmembrane helix</keyword>
<comment type="subcellular location">
    <subcellularLocation>
        <location evidence="1">Membrane</location>
        <topology evidence="1">Peripheral membrane protein</topology>
    </subcellularLocation>
</comment>
<evidence type="ECO:0000313" key="9">
    <source>
        <dbReference type="EMBL" id="KAF5701629.1"/>
    </source>
</evidence>